<name>A0A2W1JMX1_9CYAN</name>
<dbReference type="PROSITE" id="PS51257">
    <property type="entry name" value="PROKAR_LIPOPROTEIN"/>
    <property type="match status" value="1"/>
</dbReference>
<dbReference type="OrthoDB" id="568945at2"/>
<comment type="caution">
    <text evidence="2">The sequence shown here is derived from an EMBL/GenBank/DDBJ whole genome shotgun (WGS) entry which is preliminary data.</text>
</comment>
<organism evidence="2 3">
    <name type="scientific">Acaryochloris thomasi RCC1774</name>
    <dbReference type="NCBI Taxonomy" id="1764569"/>
    <lineage>
        <taxon>Bacteria</taxon>
        <taxon>Bacillati</taxon>
        <taxon>Cyanobacteriota</taxon>
        <taxon>Cyanophyceae</taxon>
        <taxon>Acaryochloridales</taxon>
        <taxon>Acaryochloridaceae</taxon>
        <taxon>Acaryochloris</taxon>
        <taxon>Acaryochloris thomasi</taxon>
    </lineage>
</organism>
<keyword evidence="1" id="KW-0732">Signal</keyword>
<proteinExistence type="predicted"/>
<feature type="chain" id="PRO_5016162800" evidence="1">
    <location>
        <begin position="33"/>
        <end position="425"/>
    </location>
</feature>
<gene>
    <name evidence="2" type="ORF">C1752_00699</name>
</gene>
<dbReference type="EMBL" id="PQWO01000002">
    <property type="protein sequence ID" value="PZD74566.1"/>
    <property type="molecule type" value="Genomic_DNA"/>
</dbReference>
<keyword evidence="3" id="KW-1185">Reference proteome</keyword>
<accession>A0A2W1JMX1</accession>
<evidence type="ECO:0000313" key="3">
    <source>
        <dbReference type="Proteomes" id="UP000248857"/>
    </source>
</evidence>
<dbReference type="AlphaFoldDB" id="A0A2W1JMX1"/>
<feature type="signal peptide" evidence="1">
    <location>
        <begin position="1"/>
        <end position="32"/>
    </location>
</feature>
<dbReference type="Proteomes" id="UP000248857">
    <property type="component" value="Unassembled WGS sequence"/>
</dbReference>
<evidence type="ECO:0000313" key="2">
    <source>
        <dbReference type="EMBL" id="PZD74566.1"/>
    </source>
</evidence>
<evidence type="ECO:0000256" key="1">
    <source>
        <dbReference type="SAM" id="SignalP"/>
    </source>
</evidence>
<protein>
    <submittedName>
        <fullName evidence="2">Uncharacterized protein</fullName>
    </submittedName>
</protein>
<sequence>MLKLISVSHRRISFPLVSTLAFVLSASTACSAQVPDVTERLETLGNPMANDGKTGRALNVWDLQRFGGKLYLAGGSTVSNAGPINVWAYSPAQQTFVKEFTVREEAIEQFKVFGKSLYIPAADPKSGDKNKFYRRTLKQPWQLYKFKTPALAHVRDLFKTKSGDILLVGNNRRVFKNPSRPAAAITRDQGASFQGAGLEQATQFAANWFFSVFPYRGKIYAPSSLLRDAYNQTGVIGVYNPKRRKIELSQTLRNDEFIPRTLLGPQVGAQGSEIIYRLWKPTAYKGYLAYPVRSYSYTQATYQSAYMNSIGFYVKENIGITPTAVVFPDGQSVGEDVLIQDDYLYALANTKVSAEEFWVYVYRTKNLADARSWQPVFRFKSRNKARSFEYLENAFYFGLGQDHNDLVADSGAILRVSLPTAAKDD</sequence>
<reference evidence="2 3" key="1">
    <citation type="journal article" date="2018" name="Sci. Rep.">
        <title>A novel species of the marine cyanobacterium Acaryochloris with a unique pigment content and lifestyle.</title>
        <authorList>
            <person name="Partensky F."/>
            <person name="Six C."/>
            <person name="Ratin M."/>
            <person name="Garczarek L."/>
            <person name="Vaulot D."/>
            <person name="Probert I."/>
            <person name="Calteau A."/>
            <person name="Gourvil P."/>
            <person name="Marie D."/>
            <person name="Grebert T."/>
            <person name="Bouchier C."/>
            <person name="Le Panse S."/>
            <person name="Gachenot M."/>
            <person name="Rodriguez F."/>
            <person name="Garrido J.L."/>
        </authorList>
    </citation>
    <scope>NUCLEOTIDE SEQUENCE [LARGE SCALE GENOMIC DNA]</scope>
    <source>
        <strain evidence="2 3">RCC1774</strain>
    </source>
</reference>
<dbReference type="RefSeq" id="WP_110984681.1">
    <property type="nucleotide sequence ID" value="NZ_CAWNWM010000002.1"/>
</dbReference>